<feature type="non-terminal residue" evidence="1">
    <location>
        <position position="196"/>
    </location>
</feature>
<dbReference type="EMBL" id="CAJVPP010005852">
    <property type="protein sequence ID" value="CAG8670787.1"/>
    <property type="molecule type" value="Genomic_DNA"/>
</dbReference>
<proteinExistence type="predicted"/>
<comment type="caution">
    <text evidence="1">The sequence shown here is derived from an EMBL/GenBank/DDBJ whole genome shotgun (WGS) entry which is preliminary data.</text>
</comment>
<gene>
    <name evidence="1" type="ORF">FMOSSE_LOCUS12399</name>
</gene>
<dbReference type="Proteomes" id="UP000789375">
    <property type="component" value="Unassembled WGS sequence"/>
</dbReference>
<name>A0A9N9EBG1_FUNMO</name>
<protein>
    <submittedName>
        <fullName evidence="1">261_t:CDS:1</fullName>
    </submittedName>
</protein>
<accession>A0A9N9EBG1</accession>
<dbReference type="AlphaFoldDB" id="A0A9N9EBG1"/>
<reference evidence="1" key="1">
    <citation type="submission" date="2021-06" db="EMBL/GenBank/DDBJ databases">
        <authorList>
            <person name="Kallberg Y."/>
            <person name="Tangrot J."/>
            <person name="Rosling A."/>
        </authorList>
    </citation>
    <scope>NUCLEOTIDE SEQUENCE</scope>
    <source>
        <strain evidence="1">87-6 pot B 2015</strain>
    </source>
</reference>
<organism evidence="1 2">
    <name type="scientific">Funneliformis mosseae</name>
    <name type="common">Endomycorrhizal fungus</name>
    <name type="synonym">Glomus mosseae</name>
    <dbReference type="NCBI Taxonomy" id="27381"/>
    <lineage>
        <taxon>Eukaryota</taxon>
        <taxon>Fungi</taxon>
        <taxon>Fungi incertae sedis</taxon>
        <taxon>Mucoromycota</taxon>
        <taxon>Glomeromycotina</taxon>
        <taxon>Glomeromycetes</taxon>
        <taxon>Glomerales</taxon>
        <taxon>Glomeraceae</taxon>
        <taxon>Funneliformis</taxon>
    </lineage>
</organism>
<sequence>MKNISKLNNFLNEFQETILYDHPSIPYAYCSILMMNQTTNWIDYDTTEEYTFPIAFPNIQITHQYPPILSLIPKEINAIPIIYRKNLLPIHMNCTLGLIRAFLNQEQEDSPNWFQPTLIPASQWLKENNSIFKEYNHLSSFESPIQNITNQPYPIARLTNISSWLTQNQPPSLIVPNENFSTEIYNENYKYKHLIA</sequence>
<evidence type="ECO:0000313" key="2">
    <source>
        <dbReference type="Proteomes" id="UP000789375"/>
    </source>
</evidence>
<keyword evidence="2" id="KW-1185">Reference proteome</keyword>
<evidence type="ECO:0000313" key="1">
    <source>
        <dbReference type="EMBL" id="CAG8670787.1"/>
    </source>
</evidence>